<name>A0A848C1C9_9LACO</name>
<reference evidence="2 3" key="1">
    <citation type="submission" date="2020-04" db="EMBL/GenBank/DDBJ databases">
        <authorList>
            <person name="Hitch T.C.A."/>
            <person name="Wylensek D."/>
            <person name="Clavel T."/>
        </authorList>
    </citation>
    <scope>NUCLEOTIDE SEQUENCE [LARGE SCALE GENOMIC DNA]</scope>
    <source>
        <strain evidence="2 3">WCA-389-WT-5H1</strain>
    </source>
</reference>
<accession>A0A848C1C9</accession>
<evidence type="ECO:0000256" key="1">
    <source>
        <dbReference type="ARBA" id="ARBA00022649"/>
    </source>
</evidence>
<comment type="caution">
    <text evidence="2">The sequence shown here is derived from an EMBL/GenBank/DDBJ whole genome shotgun (WGS) entry which is preliminary data.</text>
</comment>
<protein>
    <submittedName>
        <fullName evidence="2">Type II toxin-antitoxin system RelE/ParE family toxin</fullName>
    </submittedName>
</protein>
<dbReference type="InterPro" id="IPR035093">
    <property type="entry name" value="RelE/ParE_toxin_dom_sf"/>
</dbReference>
<dbReference type="InterPro" id="IPR007712">
    <property type="entry name" value="RelE/ParE_toxin"/>
</dbReference>
<dbReference type="Gene3D" id="3.30.2310.20">
    <property type="entry name" value="RelE-like"/>
    <property type="match status" value="1"/>
</dbReference>
<keyword evidence="1" id="KW-1277">Toxin-antitoxin system</keyword>
<dbReference type="Proteomes" id="UP000563853">
    <property type="component" value="Unassembled WGS sequence"/>
</dbReference>
<evidence type="ECO:0000313" key="3">
    <source>
        <dbReference type="Proteomes" id="UP000563853"/>
    </source>
</evidence>
<dbReference type="EMBL" id="JABAFP010000003">
    <property type="protein sequence ID" value="NME41445.1"/>
    <property type="molecule type" value="Genomic_DNA"/>
</dbReference>
<evidence type="ECO:0000313" key="2">
    <source>
        <dbReference type="EMBL" id="NME41445.1"/>
    </source>
</evidence>
<dbReference type="AlphaFoldDB" id="A0A848C1C9"/>
<dbReference type="SUPFAM" id="SSF143011">
    <property type="entry name" value="RelE-like"/>
    <property type="match status" value="1"/>
</dbReference>
<gene>
    <name evidence="2" type="ORF">HF863_01440</name>
</gene>
<dbReference type="Pfam" id="PF05016">
    <property type="entry name" value="ParE_toxin"/>
    <property type="match status" value="1"/>
</dbReference>
<proteinExistence type="predicted"/>
<sequence>MKITAQADKDIRNIYEYIAYDLQSPKNASNQLERIEKCIMSLDHLPKRYRFYDREPWKTRGLRIVPIDNYCVFYFVDDDNLTVSIIRVMYSGRDIIAQLSQQNSSLR</sequence>
<organism evidence="2 3">
    <name type="scientific">Ligilactobacillus agilis</name>
    <dbReference type="NCBI Taxonomy" id="1601"/>
    <lineage>
        <taxon>Bacteria</taxon>
        <taxon>Bacillati</taxon>
        <taxon>Bacillota</taxon>
        <taxon>Bacilli</taxon>
        <taxon>Lactobacillales</taxon>
        <taxon>Lactobacillaceae</taxon>
        <taxon>Ligilactobacillus</taxon>
    </lineage>
</organism>